<evidence type="ECO:0000313" key="3">
    <source>
        <dbReference type="EMBL" id="KAE9961450.1"/>
    </source>
</evidence>
<dbReference type="EMBL" id="WNWS01001870">
    <property type="protein sequence ID" value="KAE9961450.1"/>
    <property type="molecule type" value="Genomic_DNA"/>
</dbReference>
<name>A0A8H3YIA5_VENIN</name>
<dbReference type="Proteomes" id="UP000490939">
    <property type="component" value="Unassembled WGS sequence"/>
</dbReference>
<comment type="caution">
    <text evidence="3">The sequence shown here is derived from an EMBL/GenBank/DDBJ whole genome shotgun (WGS) entry which is preliminary data.</text>
</comment>
<feature type="compositionally biased region" description="Polar residues" evidence="1">
    <location>
        <begin position="227"/>
        <end position="239"/>
    </location>
</feature>
<organism evidence="3 5">
    <name type="scientific">Venturia inaequalis</name>
    <name type="common">Apple scab fungus</name>
    <dbReference type="NCBI Taxonomy" id="5025"/>
    <lineage>
        <taxon>Eukaryota</taxon>
        <taxon>Fungi</taxon>
        <taxon>Dikarya</taxon>
        <taxon>Ascomycota</taxon>
        <taxon>Pezizomycotina</taxon>
        <taxon>Dothideomycetes</taxon>
        <taxon>Pleosporomycetidae</taxon>
        <taxon>Venturiales</taxon>
        <taxon>Venturiaceae</taxon>
        <taxon>Venturia</taxon>
    </lineage>
</organism>
<dbReference type="Proteomes" id="UP000433883">
    <property type="component" value="Unassembled WGS sequence"/>
</dbReference>
<dbReference type="Proteomes" id="UP000447873">
    <property type="component" value="Unassembled WGS sequence"/>
</dbReference>
<feature type="compositionally biased region" description="Acidic residues" evidence="1">
    <location>
        <begin position="136"/>
        <end position="145"/>
    </location>
</feature>
<dbReference type="EMBL" id="WNWQ01002109">
    <property type="protein sequence ID" value="KAE9961204.1"/>
    <property type="molecule type" value="Genomic_DNA"/>
</dbReference>
<evidence type="ECO:0000313" key="2">
    <source>
        <dbReference type="EMBL" id="KAE9961204.1"/>
    </source>
</evidence>
<accession>A0A8H3YIA5</accession>
<evidence type="ECO:0000313" key="5">
    <source>
        <dbReference type="Proteomes" id="UP000447873"/>
    </source>
</evidence>
<proteinExistence type="predicted"/>
<feature type="compositionally biased region" description="Low complexity" evidence="1">
    <location>
        <begin position="194"/>
        <end position="204"/>
    </location>
</feature>
<sequence>MTDWKKNDTPDEDEQMVYKRQREQEKYQRALKRSYHDVRNANRKKAAEALKAKQAKEKEVQKQKKEAERKMRAEELAKEKKERADASEQKRQERDEAIAKGDQAKTSMRGHEKDKKSIKAIRAKKNGGKAAKFADEDSSSEEDNDKESSREEKFESEPEEKLEEEEEFSPPPRKRAKIIPGTATLAEAKRNKANKNNNSSVAKTKSGRRNSKIPSNPAPAPRPIVNKSATGGRSVTTKSGIVAKGLSSGVKKTTPAVKKTAVRKVASGSIKKNEKGGRKSEMASVFKPESDRVVGDSD</sequence>
<feature type="compositionally biased region" description="Acidic residues" evidence="1">
    <location>
        <begin position="157"/>
        <end position="168"/>
    </location>
</feature>
<protein>
    <submittedName>
        <fullName evidence="3">Uncharacterized protein</fullName>
    </submittedName>
</protein>
<feature type="region of interest" description="Disordered" evidence="1">
    <location>
        <begin position="1"/>
        <end position="298"/>
    </location>
</feature>
<dbReference type="AlphaFoldDB" id="A0A8H3YIA5"/>
<feature type="compositionally biased region" description="Basic and acidic residues" evidence="1">
    <location>
        <begin position="16"/>
        <end position="117"/>
    </location>
</feature>
<evidence type="ECO:0000313" key="4">
    <source>
        <dbReference type="EMBL" id="KAE9961911.1"/>
    </source>
</evidence>
<feature type="compositionally biased region" description="Basic and acidic residues" evidence="1">
    <location>
        <begin position="271"/>
        <end position="281"/>
    </location>
</feature>
<dbReference type="EMBL" id="WNWR01001877">
    <property type="protein sequence ID" value="KAE9961911.1"/>
    <property type="molecule type" value="Genomic_DNA"/>
</dbReference>
<feature type="compositionally biased region" description="Basic and acidic residues" evidence="1">
    <location>
        <begin position="146"/>
        <end position="156"/>
    </location>
</feature>
<evidence type="ECO:0000256" key="1">
    <source>
        <dbReference type="SAM" id="MobiDB-lite"/>
    </source>
</evidence>
<gene>
    <name evidence="2" type="ORF">BLS_003230</name>
    <name evidence="4" type="ORF">EG327_002706</name>
    <name evidence="3" type="ORF">EG328_002985</name>
</gene>
<feature type="compositionally biased region" description="Basic and acidic residues" evidence="1">
    <location>
        <begin position="288"/>
        <end position="298"/>
    </location>
</feature>
<evidence type="ECO:0000313" key="6">
    <source>
        <dbReference type="Proteomes" id="UP000490939"/>
    </source>
</evidence>
<reference evidence="3 5" key="1">
    <citation type="submission" date="2018-12" db="EMBL/GenBank/DDBJ databases">
        <title>Venturia inaequalis Genome Resource.</title>
        <authorList>
            <person name="Lichtner F.J."/>
        </authorList>
    </citation>
    <scope>NUCLEOTIDE SEQUENCE [LARGE SCALE GENOMIC DNA]</scope>
    <source>
        <strain evidence="3 5">120213</strain>
        <strain evidence="2">Bline_iso_100314</strain>
        <strain evidence="4 6">DMI_063113</strain>
    </source>
</reference>
<feature type="compositionally biased region" description="Basic residues" evidence="1">
    <location>
        <begin position="118"/>
        <end position="127"/>
    </location>
</feature>
<feature type="compositionally biased region" description="Low complexity" evidence="1">
    <location>
        <begin position="250"/>
        <end position="266"/>
    </location>
</feature>
<keyword evidence="6" id="KW-1185">Reference proteome</keyword>